<dbReference type="GO" id="GO:0051539">
    <property type="term" value="F:4 iron, 4 sulfur cluster binding"/>
    <property type="evidence" value="ECO:0007669"/>
    <property type="project" value="UniProtKB-UniRule"/>
</dbReference>
<keyword evidence="4 7" id="KW-0408">Iron</keyword>
<proteinExistence type="inferred from homology"/>
<dbReference type="RefSeq" id="WP_093140061.1">
    <property type="nucleotide sequence ID" value="NZ_FOXF01000002.1"/>
</dbReference>
<dbReference type="HAMAP" id="MF_00159">
    <property type="entry name" value="IspG"/>
    <property type="match status" value="1"/>
</dbReference>
<evidence type="ECO:0000256" key="2">
    <source>
        <dbReference type="ARBA" id="ARBA00022723"/>
    </source>
</evidence>
<dbReference type="SUPFAM" id="SSF51717">
    <property type="entry name" value="Dihydropteroate synthetase-like"/>
    <property type="match status" value="1"/>
</dbReference>
<feature type="domain" description="IspG TIM-barrel" evidence="8">
    <location>
        <begin position="13"/>
        <end position="252"/>
    </location>
</feature>
<comment type="cofactor">
    <cofactor evidence="7">
        <name>[4Fe-4S] cluster</name>
        <dbReference type="ChEBI" id="CHEBI:49883"/>
    </cofactor>
    <text evidence="7">Binds 1 [4Fe-4S] cluster.</text>
</comment>
<dbReference type="Pfam" id="PF04551">
    <property type="entry name" value="GcpE"/>
    <property type="match status" value="1"/>
</dbReference>
<comment type="pathway">
    <text evidence="7">Isoprenoid biosynthesis; isopentenyl diphosphate biosynthesis via DXP pathway; isopentenyl diphosphate from 1-deoxy-D-xylulose 5-phosphate: step 5/6.</text>
</comment>
<evidence type="ECO:0000313" key="11">
    <source>
        <dbReference type="Proteomes" id="UP000243745"/>
    </source>
</evidence>
<feature type="binding site" evidence="7">
    <location>
        <position position="313"/>
    </location>
    <ligand>
        <name>[4Fe-4S] cluster</name>
        <dbReference type="ChEBI" id="CHEBI:49883"/>
    </ligand>
</feature>
<dbReference type="PIRSF" id="PIRSF004640">
    <property type="entry name" value="IspG"/>
    <property type="match status" value="1"/>
</dbReference>
<dbReference type="Gene3D" id="3.20.20.20">
    <property type="entry name" value="Dihydropteroate synthase-like"/>
    <property type="match status" value="1"/>
</dbReference>
<dbReference type="GO" id="GO:0005506">
    <property type="term" value="F:iron ion binding"/>
    <property type="evidence" value="ECO:0007669"/>
    <property type="project" value="InterPro"/>
</dbReference>
<dbReference type="Pfam" id="PF26540">
    <property type="entry name" value="GcpE_C"/>
    <property type="match status" value="1"/>
</dbReference>
<dbReference type="NCBIfam" id="NF001540">
    <property type="entry name" value="PRK00366.1"/>
    <property type="match status" value="1"/>
</dbReference>
<dbReference type="FunFam" id="3.20.20.20:FF:000001">
    <property type="entry name" value="4-hydroxy-3-methylbut-2-en-1-yl diphosphate synthase (flavodoxin)"/>
    <property type="match status" value="1"/>
</dbReference>
<reference evidence="10 11" key="1">
    <citation type="submission" date="2016-10" db="EMBL/GenBank/DDBJ databases">
        <authorList>
            <person name="Varghese N."/>
            <person name="Submissions S."/>
        </authorList>
    </citation>
    <scope>NUCLEOTIDE SEQUENCE [LARGE SCALE GENOMIC DNA]</scope>
    <source>
        <strain evidence="10 11">DSM 1361</strain>
    </source>
</reference>
<comment type="catalytic activity">
    <reaction evidence="7">
        <text>(2E)-4-hydroxy-3-methylbut-2-enyl diphosphate + oxidized [flavodoxin] + H2O + 2 H(+) = 2-C-methyl-D-erythritol 2,4-cyclic diphosphate + reduced [flavodoxin]</text>
        <dbReference type="Rhea" id="RHEA:43604"/>
        <dbReference type="Rhea" id="RHEA-COMP:10622"/>
        <dbReference type="Rhea" id="RHEA-COMP:10623"/>
        <dbReference type="ChEBI" id="CHEBI:15377"/>
        <dbReference type="ChEBI" id="CHEBI:15378"/>
        <dbReference type="ChEBI" id="CHEBI:57618"/>
        <dbReference type="ChEBI" id="CHEBI:58210"/>
        <dbReference type="ChEBI" id="CHEBI:58483"/>
        <dbReference type="ChEBI" id="CHEBI:128753"/>
        <dbReference type="EC" id="1.17.7.3"/>
    </reaction>
</comment>
<dbReference type="InterPro" id="IPR011005">
    <property type="entry name" value="Dihydropteroate_synth-like_sf"/>
</dbReference>
<dbReference type="PANTHER" id="PTHR30454">
    <property type="entry name" value="4-HYDROXY-3-METHYLBUT-2-EN-1-YL DIPHOSPHATE SYNTHASE"/>
    <property type="match status" value="1"/>
</dbReference>
<evidence type="ECO:0000256" key="3">
    <source>
        <dbReference type="ARBA" id="ARBA00023002"/>
    </source>
</evidence>
<protein>
    <recommendedName>
        <fullName evidence="7">4-hydroxy-3-methylbut-2-en-1-yl diphosphate synthase (flavodoxin)</fullName>
        <ecNumber evidence="7">1.17.7.3</ecNumber>
    </recommendedName>
    <alternativeName>
        <fullName evidence="7">1-hydroxy-2-methyl-2-(E)-butenyl 4-diphosphate synthase</fullName>
    </alternativeName>
</protein>
<dbReference type="Gene3D" id="3.30.413.10">
    <property type="entry name" value="Sulfite Reductase Hemoprotein, domain 1"/>
    <property type="match status" value="1"/>
</dbReference>
<dbReference type="SUPFAM" id="SSF56014">
    <property type="entry name" value="Nitrite and sulphite reductase 4Fe-4S domain-like"/>
    <property type="match status" value="1"/>
</dbReference>
<feature type="binding site" evidence="7">
    <location>
        <position position="306"/>
    </location>
    <ligand>
        <name>[4Fe-4S] cluster</name>
        <dbReference type="ChEBI" id="CHEBI:49883"/>
    </ligand>
</feature>
<keyword evidence="1 7" id="KW-0004">4Fe-4S</keyword>
<comment type="function">
    <text evidence="7">Converts 2C-methyl-D-erythritol 2,4-cyclodiphosphate (ME-2,4cPP) into 1-hydroxy-2-methyl-2-(E)-butenyl 4-diphosphate.</text>
</comment>
<dbReference type="InterPro" id="IPR004588">
    <property type="entry name" value="IspG_bac-typ"/>
</dbReference>
<keyword evidence="2 7" id="KW-0479">Metal-binding</keyword>
<evidence type="ECO:0000256" key="4">
    <source>
        <dbReference type="ARBA" id="ARBA00023004"/>
    </source>
</evidence>
<keyword evidence="11" id="KW-1185">Reference proteome</keyword>
<evidence type="ECO:0000256" key="5">
    <source>
        <dbReference type="ARBA" id="ARBA00023014"/>
    </source>
</evidence>
<dbReference type="NCBIfam" id="TIGR00612">
    <property type="entry name" value="ispG_gcpE"/>
    <property type="match status" value="1"/>
</dbReference>
<keyword evidence="3 7" id="KW-0560">Oxidoreductase</keyword>
<dbReference type="Proteomes" id="UP000243745">
    <property type="component" value="Unassembled WGS sequence"/>
</dbReference>
<evidence type="ECO:0000259" key="8">
    <source>
        <dbReference type="Pfam" id="PF04551"/>
    </source>
</evidence>
<dbReference type="EC" id="1.17.7.3" evidence="7"/>
<dbReference type="InterPro" id="IPR058579">
    <property type="entry name" value="IspG_C"/>
</dbReference>
<keyword evidence="5 7" id="KW-0411">Iron-sulfur</keyword>
<dbReference type="UniPathway" id="UPA00056">
    <property type="reaction ID" value="UER00096"/>
</dbReference>
<dbReference type="GO" id="GO:0046429">
    <property type="term" value="F:4-hydroxy-3-methylbut-2-en-1-yl diphosphate synthase activity (ferredoxin)"/>
    <property type="evidence" value="ECO:0007669"/>
    <property type="project" value="UniProtKB-UniRule"/>
</dbReference>
<dbReference type="GO" id="GO:0141197">
    <property type="term" value="F:4-hydroxy-3-methylbut-2-enyl-diphosphate synthase activity (flavodoxin)"/>
    <property type="evidence" value="ECO:0007669"/>
    <property type="project" value="UniProtKB-EC"/>
</dbReference>
<organism evidence="10 11">
    <name type="scientific">Ruminobacter amylophilus</name>
    <dbReference type="NCBI Taxonomy" id="867"/>
    <lineage>
        <taxon>Bacteria</taxon>
        <taxon>Pseudomonadati</taxon>
        <taxon>Pseudomonadota</taxon>
        <taxon>Gammaproteobacteria</taxon>
        <taxon>Aeromonadales</taxon>
        <taxon>Succinivibrionaceae</taxon>
        <taxon>Ruminobacter</taxon>
    </lineage>
</organism>
<name>A0A662ZFW8_9GAMM</name>
<dbReference type="InterPro" id="IPR058578">
    <property type="entry name" value="IspG_TIM"/>
</dbReference>
<feature type="binding site" evidence="7">
    <location>
        <position position="274"/>
    </location>
    <ligand>
        <name>[4Fe-4S] cluster</name>
        <dbReference type="ChEBI" id="CHEBI:49883"/>
    </ligand>
</feature>
<dbReference type="OrthoDB" id="9803214at2"/>
<keyword evidence="6 7" id="KW-0414">Isoprene biosynthesis</keyword>
<dbReference type="InterPro" id="IPR045854">
    <property type="entry name" value="NO2/SO3_Rdtase_4Fe4S_sf"/>
</dbReference>
<dbReference type="AlphaFoldDB" id="A0A662ZFW8"/>
<accession>A0A662ZFW8</accession>
<dbReference type="EMBL" id="FOXF01000002">
    <property type="protein sequence ID" value="SFP01371.1"/>
    <property type="molecule type" value="Genomic_DNA"/>
</dbReference>
<comment type="similarity">
    <text evidence="7">Belongs to the IspG family.</text>
</comment>
<feature type="binding site" evidence="7">
    <location>
        <position position="271"/>
    </location>
    <ligand>
        <name>[4Fe-4S] cluster</name>
        <dbReference type="ChEBI" id="CHEBI:49883"/>
    </ligand>
</feature>
<dbReference type="InterPro" id="IPR016425">
    <property type="entry name" value="IspG_bac"/>
</dbReference>
<dbReference type="GO" id="GO:0016114">
    <property type="term" value="P:terpenoid biosynthetic process"/>
    <property type="evidence" value="ECO:0007669"/>
    <property type="project" value="InterPro"/>
</dbReference>
<evidence type="ECO:0000259" key="9">
    <source>
        <dbReference type="Pfam" id="PF26540"/>
    </source>
</evidence>
<evidence type="ECO:0000256" key="7">
    <source>
        <dbReference type="HAMAP-Rule" id="MF_00159"/>
    </source>
</evidence>
<sequence length="362" mass="39541">MITLTEQIKRRKTRKIMVGNVPVGGDSPISVQSMTNTDTTDIDGTIAQIRAIAEAGADIVRVSVPTLKAAEAFKEIKAGSPIPVVADIHFDYRIALKVADYGADCLRINPGNIGSDEKVRAVVSSAREHKIPIRIGVNAGSLEKEILERYGEPTPEALVESAMHHIGILEHLDFPDFKISVKASDVFVAYEAYKLLSQKIEQPLHLGITEAGGFRKGSVMSAIGLSWLLKEGIGDTMRVSLAADPVEEVRVAFDILKVLKLRTRGINFIACPTCSRRGFDVIGTVNELEKRLGDVTESLNVAVMGCVVNGPGEASRANLGVCGAAEKSYYYEDGERLDRIPNEQLIDELEKRIRAYLARNRK</sequence>
<feature type="domain" description="IspG C-terminal" evidence="9">
    <location>
        <begin position="267"/>
        <end position="354"/>
    </location>
</feature>
<evidence type="ECO:0000313" key="10">
    <source>
        <dbReference type="EMBL" id="SFP01371.1"/>
    </source>
</evidence>
<dbReference type="PANTHER" id="PTHR30454:SF0">
    <property type="entry name" value="4-HYDROXY-3-METHYLBUT-2-EN-1-YL DIPHOSPHATE SYNTHASE (FERREDOXIN), CHLOROPLASTIC"/>
    <property type="match status" value="1"/>
</dbReference>
<gene>
    <name evidence="7" type="primary">ispG</name>
    <name evidence="10" type="ORF">SAMN02910344_00187</name>
</gene>
<dbReference type="GO" id="GO:0019288">
    <property type="term" value="P:isopentenyl diphosphate biosynthetic process, methylerythritol 4-phosphate pathway"/>
    <property type="evidence" value="ECO:0007669"/>
    <property type="project" value="UniProtKB-UniRule"/>
</dbReference>
<evidence type="ECO:0000256" key="6">
    <source>
        <dbReference type="ARBA" id="ARBA00023229"/>
    </source>
</evidence>
<evidence type="ECO:0000256" key="1">
    <source>
        <dbReference type="ARBA" id="ARBA00022485"/>
    </source>
</evidence>